<organism evidence="2 3">
    <name type="scientific">Streptomyces iconiensis</name>
    <dbReference type="NCBI Taxonomy" id="1384038"/>
    <lineage>
        <taxon>Bacteria</taxon>
        <taxon>Bacillati</taxon>
        <taxon>Actinomycetota</taxon>
        <taxon>Actinomycetes</taxon>
        <taxon>Kitasatosporales</taxon>
        <taxon>Streptomycetaceae</taxon>
        <taxon>Streptomyces</taxon>
    </lineage>
</organism>
<accession>A0ABT7A7N3</accession>
<evidence type="ECO:0000313" key="3">
    <source>
        <dbReference type="Proteomes" id="UP001214441"/>
    </source>
</evidence>
<proteinExistence type="predicted"/>
<dbReference type="Proteomes" id="UP001214441">
    <property type="component" value="Unassembled WGS sequence"/>
</dbReference>
<name>A0ABT7A7N3_9ACTN</name>
<evidence type="ECO:0008006" key="4">
    <source>
        <dbReference type="Google" id="ProtNLM"/>
    </source>
</evidence>
<dbReference type="RefSeq" id="WP_274045491.1">
    <property type="nucleotide sequence ID" value="NZ_JANCPR020000055.1"/>
</dbReference>
<keyword evidence="3" id="KW-1185">Reference proteome</keyword>
<gene>
    <name evidence="2" type="ORF">NMN56_036410</name>
</gene>
<evidence type="ECO:0000256" key="1">
    <source>
        <dbReference type="SAM" id="MobiDB-lite"/>
    </source>
</evidence>
<feature type="compositionally biased region" description="Polar residues" evidence="1">
    <location>
        <begin position="1"/>
        <end position="10"/>
    </location>
</feature>
<feature type="region of interest" description="Disordered" evidence="1">
    <location>
        <begin position="1"/>
        <end position="24"/>
    </location>
</feature>
<evidence type="ECO:0000313" key="2">
    <source>
        <dbReference type="EMBL" id="MDJ1137340.1"/>
    </source>
</evidence>
<dbReference type="EMBL" id="JANCPR020000055">
    <property type="protein sequence ID" value="MDJ1137340.1"/>
    <property type="molecule type" value="Genomic_DNA"/>
</dbReference>
<sequence length="659" mass="70283">MTGTTTQARWYSQPFPPEGAGAAEGIRNQLGRPELDLLTILVREAAQNSWDARDTEQEGSVEFGIELRTVGPAHATSWRELLTHNAPRTDRLPLRGSLGSPSIRLMVISDRGTCGLGGPTRADDGVPGGQDFVAFVRNVGEPRDGALGGGTYGFGKSIFYLLSKAGTVLVHTRCRTPAGELETRLMGCALWTSFHATTTDGSTRRFTGRHWWGDASGDVIEPLTGRTAEDTAKRLGLTPFGPGETGTSVVVVDPHLDALDAQAAAAYLAQTMAWQLWPKMLERADGRVPMRFSVTCDGLDVPVPDPRSTRPLNLFVDAFRKMEGGDGQELMCRRPHRLLGRLGLVKRLVPSPSLSPAARRAMESAQIGHTVHHVCLMRPAELVVTYYAGREPGMEQVSYAGVFRADTELDEVFAQSEPPTHDAWNPQSLELPDSSFVRTTFTRIKESVEGLLELGGSARGGSAHVALGAASTRFSSLVGGAWGIGAGTDYGTAVGRAVAMPDDDTEDAPAEGAAVGGTSDRHGAGTPRSLGEAGGLPAPRPSNVAKHRPRVQYVGDTSFEERSGVAVLVQHFRLPAPVAQRVRVELAVALPGAGNRETDPPMGAPEPQLVGWEDPSGDLHTTPTYVIEGGDDAVWRAVVLPAPDTITEITVKTRAVSLT</sequence>
<reference evidence="2 3" key="1">
    <citation type="submission" date="2023-05" db="EMBL/GenBank/DDBJ databases">
        <title>Streptantibioticus silvisoli sp. nov., acidotolerant actinomycetes 1 from pine litter.</title>
        <authorList>
            <person name="Swiecimska M."/>
            <person name="Golinska P."/>
            <person name="Sangal V."/>
            <person name="Wachnowicz B."/>
            <person name="Goodfellow M."/>
        </authorList>
    </citation>
    <scope>NUCLEOTIDE SEQUENCE [LARGE SCALE GENOMIC DNA]</scope>
    <source>
        <strain evidence="2 3">DSM 42109</strain>
    </source>
</reference>
<feature type="region of interest" description="Disordered" evidence="1">
    <location>
        <begin position="500"/>
        <end position="544"/>
    </location>
</feature>
<protein>
    <recommendedName>
        <fullName evidence="4">Histidine kinase-, DNA gyrase B-, and HSP90-like ATPase</fullName>
    </recommendedName>
</protein>
<comment type="caution">
    <text evidence="2">The sequence shown here is derived from an EMBL/GenBank/DDBJ whole genome shotgun (WGS) entry which is preliminary data.</text>
</comment>